<keyword evidence="7" id="KW-0808">Transferase</keyword>
<accession>A0A4Y8ZU38</accession>
<keyword evidence="14 19" id="KW-0472">Membrane</keyword>
<feature type="domain" description="PAC" evidence="22">
    <location>
        <begin position="435"/>
        <end position="487"/>
    </location>
</feature>
<evidence type="ECO:0000256" key="16">
    <source>
        <dbReference type="ARBA" id="ARBA00068150"/>
    </source>
</evidence>
<evidence type="ECO:0000259" key="20">
    <source>
        <dbReference type="PROSITE" id="PS50109"/>
    </source>
</evidence>
<dbReference type="InterPro" id="IPR001610">
    <property type="entry name" value="PAC"/>
</dbReference>
<feature type="modified residue" description="4-aspartylphosphate" evidence="17">
    <location>
        <position position="797"/>
    </location>
</feature>
<dbReference type="SUPFAM" id="SSF47384">
    <property type="entry name" value="Homodimeric domain of signal transducing histidine kinase"/>
    <property type="match status" value="1"/>
</dbReference>
<feature type="domain" description="Response regulatory" evidence="21">
    <location>
        <begin position="743"/>
        <end position="865"/>
    </location>
</feature>
<dbReference type="Gene3D" id="2.10.70.100">
    <property type="match status" value="1"/>
</dbReference>
<organism evidence="23 24">
    <name type="scientific">Sphingomonas parva</name>
    <dbReference type="NCBI Taxonomy" id="2555898"/>
    <lineage>
        <taxon>Bacteria</taxon>
        <taxon>Pseudomonadati</taxon>
        <taxon>Pseudomonadota</taxon>
        <taxon>Alphaproteobacteria</taxon>
        <taxon>Sphingomonadales</taxon>
        <taxon>Sphingomonadaceae</taxon>
        <taxon>Sphingomonas</taxon>
    </lineage>
</organism>
<dbReference type="InterPro" id="IPR013655">
    <property type="entry name" value="PAS_fold_3"/>
</dbReference>
<feature type="transmembrane region" description="Helical" evidence="19">
    <location>
        <begin position="115"/>
        <end position="133"/>
    </location>
</feature>
<dbReference type="CDD" id="cd16922">
    <property type="entry name" value="HATPase_EvgS-ArcB-TorS-like"/>
    <property type="match status" value="1"/>
</dbReference>
<evidence type="ECO:0000256" key="5">
    <source>
        <dbReference type="ARBA" id="ARBA00022519"/>
    </source>
</evidence>
<evidence type="ECO:0000259" key="22">
    <source>
        <dbReference type="PROSITE" id="PS50113"/>
    </source>
</evidence>
<keyword evidence="9" id="KW-0547">Nucleotide-binding</keyword>
<sequence length="975" mass="103812">MLAEIPKRPPPQARAVHRRNAPGQAAPSERRRRTIEVNRSIMIAAAANGHPRRRRMASAFEDIYTVPTRHLRQSPTAVRIRLTAAAFGAVMGTLVLFGWAAGYDSLTRIFPKLSAMNPMTAICVILAAAALALRPRPDARWIRVLASLIVATGAAKLAQLGLGLPAGVDQLLFPDQLGRAVDLPPSRMAPNTAFALVLTGGALIASGARNARAILLSQAASILIIAITLFAMIGYILNLVALYEVRTFNAMALHAAIALFSIAAGIISINPDVGVVRILGDKGPAGALARNLLPFVLLVPVLVGMLRVSGESFGFYGTQHGVAIQVFANVLVTFALLMSSIVALHRSDQSRRAREAAVARSEDRYRLAERIGRVGHWRYDFETGTVDWSDELRVICGLPVGTEPSLDTAFDLYHPDDAAAARSVVEQALREGCGWDTTRRIYRPDGELRFIRSHGACERGEDGAVRAVFGVFVDVTELELARQEAEAATASKASFLANMSHEIRTPMNGVLGFSELLLDTELASEQRRHVTLIRESAQALLKLLNDILDISKIDAGQLEIAEEPFNVRHGLRQCIRLMTPMAEQKGLTLRAALDSSFPSDIVVDGLRLRQIVLNLLGNAVKFTQRGSVTVSLGEGADMNGLRTIVIKVADTGVGIAEERMAAIFDAFVQADISISRRFGGSGLGLSISRHLAGLMGGAIALESKLGRGTTVTLTLPLTEAPARAATGDGLLPLAPDGPVRSGSILLVEDIDINQELVTGMLGRLGHRVEVVSNGEEALHRAARLTDDPDAWDLILMDVQMPVMDGLTATRAIRALGGRARTIPIVALTASAFAAEIQECRDAGMDDHLAKPIAILDLAAAVARWLATPTPVPAPAEDVAMSSLAQRFADRCRESAHRLATITAALPEAAADEVDALLAEAQAIAHILAGSAGMFGADALGSLASASEEEIKAVRERADARAAAPRPIEALAAALG</sequence>
<keyword evidence="5" id="KW-0997">Cell inner membrane</keyword>
<reference evidence="23 24" key="1">
    <citation type="submission" date="2019-03" db="EMBL/GenBank/DDBJ databases">
        <title>Genome sequence of Sphingomonas sp. 17J27-24.</title>
        <authorList>
            <person name="Kim M."/>
            <person name="Maeng S."/>
            <person name="Sathiyaraj S."/>
        </authorList>
    </citation>
    <scope>NUCLEOTIDE SEQUENCE [LARGE SCALE GENOMIC DNA]</scope>
    <source>
        <strain evidence="23 24">17J27-24</strain>
    </source>
</reference>
<dbReference type="Gene3D" id="3.30.565.10">
    <property type="entry name" value="Histidine kinase-like ATPase, C-terminal domain"/>
    <property type="match status" value="1"/>
</dbReference>
<keyword evidence="12 19" id="KW-1133">Transmembrane helix</keyword>
<dbReference type="Pfam" id="PF00512">
    <property type="entry name" value="HisKA"/>
    <property type="match status" value="1"/>
</dbReference>
<keyword evidence="13" id="KW-0902">Two-component regulatory system</keyword>
<dbReference type="AlphaFoldDB" id="A0A4Y8ZU38"/>
<comment type="subunit">
    <text evidence="15">At low DSF concentrations, interacts with RpfF.</text>
</comment>
<keyword evidence="10" id="KW-0418">Kinase</keyword>
<evidence type="ECO:0000256" key="2">
    <source>
        <dbReference type="ARBA" id="ARBA00004429"/>
    </source>
</evidence>
<keyword evidence="8 19" id="KW-0812">Transmembrane</keyword>
<dbReference type="SMART" id="SM00387">
    <property type="entry name" value="HATPase_c"/>
    <property type="match status" value="1"/>
</dbReference>
<keyword evidence="11" id="KW-0067">ATP-binding</keyword>
<feature type="transmembrane region" description="Helical" evidence="19">
    <location>
        <begin position="292"/>
        <end position="310"/>
    </location>
</feature>
<dbReference type="SUPFAM" id="SSF55874">
    <property type="entry name" value="ATPase domain of HSP90 chaperone/DNA topoisomerase II/histidine kinase"/>
    <property type="match status" value="1"/>
</dbReference>
<dbReference type="Pfam" id="PF08447">
    <property type="entry name" value="PAS_3"/>
    <property type="match status" value="1"/>
</dbReference>
<dbReference type="InterPro" id="IPR008207">
    <property type="entry name" value="Sig_transdc_His_kin_Hpt_dom"/>
</dbReference>
<dbReference type="SMART" id="SM00086">
    <property type="entry name" value="PAC"/>
    <property type="match status" value="1"/>
</dbReference>
<dbReference type="InterPro" id="IPR003661">
    <property type="entry name" value="HisK_dim/P_dom"/>
</dbReference>
<evidence type="ECO:0000256" key="18">
    <source>
        <dbReference type="SAM" id="MobiDB-lite"/>
    </source>
</evidence>
<evidence type="ECO:0000313" key="23">
    <source>
        <dbReference type="EMBL" id="TFI58987.1"/>
    </source>
</evidence>
<evidence type="ECO:0000256" key="8">
    <source>
        <dbReference type="ARBA" id="ARBA00022692"/>
    </source>
</evidence>
<dbReference type="PANTHER" id="PTHR43047">
    <property type="entry name" value="TWO-COMPONENT HISTIDINE PROTEIN KINASE"/>
    <property type="match status" value="1"/>
</dbReference>
<evidence type="ECO:0000256" key="12">
    <source>
        <dbReference type="ARBA" id="ARBA00022989"/>
    </source>
</evidence>
<feature type="region of interest" description="Disordered" evidence="18">
    <location>
        <begin position="1"/>
        <end position="32"/>
    </location>
</feature>
<dbReference type="FunFam" id="1.10.287.130:FF:000002">
    <property type="entry name" value="Two-component osmosensing histidine kinase"/>
    <property type="match status" value="1"/>
</dbReference>
<dbReference type="InterPro" id="IPR003594">
    <property type="entry name" value="HATPase_dom"/>
</dbReference>
<dbReference type="InterPro" id="IPR000700">
    <property type="entry name" value="PAS-assoc_C"/>
</dbReference>
<dbReference type="Gene3D" id="3.40.50.2300">
    <property type="match status" value="1"/>
</dbReference>
<dbReference type="PANTHER" id="PTHR43047:SF71">
    <property type="entry name" value="HISTIDINE KINASE CONTAINING CHEY-HOMOLOGOUS RECEIVER DOMAIN-RELATED"/>
    <property type="match status" value="1"/>
</dbReference>
<evidence type="ECO:0000256" key="10">
    <source>
        <dbReference type="ARBA" id="ARBA00022777"/>
    </source>
</evidence>
<dbReference type="SUPFAM" id="SSF47226">
    <property type="entry name" value="Histidine-containing phosphotransfer domain, HPT domain"/>
    <property type="match status" value="1"/>
</dbReference>
<dbReference type="Pfam" id="PF00072">
    <property type="entry name" value="Response_reg"/>
    <property type="match status" value="1"/>
</dbReference>
<dbReference type="PROSITE" id="PS50113">
    <property type="entry name" value="PAC"/>
    <property type="match status" value="1"/>
</dbReference>
<evidence type="ECO:0000259" key="21">
    <source>
        <dbReference type="PROSITE" id="PS50110"/>
    </source>
</evidence>
<dbReference type="Gene3D" id="1.20.120.160">
    <property type="entry name" value="HPT domain"/>
    <property type="match status" value="1"/>
</dbReference>
<dbReference type="InterPro" id="IPR001789">
    <property type="entry name" value="Sig_transdc_resp-reg_receiver"/>
</dbReference>
<name>A0A4Y8ZU38_9SPHN</name>
<dbReference type="EC" id="2.7.13.3" evidence="3"/>
<dbReference type="EMBL" id="SPDV01000010">
    <property type="protein sequence ID" value="TFI58987.1"/>
    <property type="molecule type" value="Genomic_DNA"/>
</dbReference>
<dbReference type="CDD" id="cd00082">
    <property type="entry name" value="HisKA"/>
    <property type="match status" value="1"/>
</dbReference>
<dbReference type="SMART" id="SM00388">
    <property type="entry name" value="HisKA"/>
    <property type="match status" value="1"/>
</dbReference>
<evidence type="ECO:0000256" key="14">
    <source>
        <dbReference type="ARBA" id="ARBA00023136"/>
    </source>
</evidence>
<dbReference type="Proteomes" id="UP000298213">
    <property type="component" value="Unassembled WGS sequence"/>
</dbReference>
<dbReference type="InterPro" id="IPR004358">
    <property type="entry name" value="Sig_transdc_His_kin-like_C"/>
</dbReference>
<dbReference type="PRINTS" id="PR00344">
    <property type="entry name" value="BCTRLSENSOR"/>
</dbReference>
<dbReference type="GO" id="GO:0000155">
    <property type="term" value="F:phosphorelay sensor kinase activity"/>
    <property type="evidence" value="ECO:0007669"/>
    <property type="project" value="InterPro"/>
</dbReference>
<feature type="transmembrane region" description="Helical" evidence="19">
    <location>
        <begin position="255"/>
        <end position="280"/>
    </location>
</feature>
<dbReference type="GO" id="GO:0005524">
    <property type="term" value="F:ATP binding"/>
    <property type="evidence" value="ECO:0007669"/>
    <property type="project" value="UniProtKB-KW"/>
</dbReference>
<dbReference type="NCBIfam" id="TIGR00229">
    <property type="entry name" value="sensory_box"/>
    <property type="match status" value="1"/>
</dbReference>
<evidence type="ECO:0000256" key="19">
    <source>
        <dbReference type="SAM" id="Phobius"/>
    </source>
</evidence>
<dbReference type="Gene3D" id="3.30.450.20">
    <property type="entry name" value="PAS domain"/>
    <property type="match status" value="1"/>
</dbReference>
<dbReference type="GO" id="GO:0005886">
    <property type="term" value="C:plasma membrane"/>
    <property type="evidence" value="ECO:0007669"/>
    <property type="project" value="UniProtKB-SubCell"/>
</dbReference>
<dbReference type="InterPro" id="IPR011006">
    <property type="entry name" value="CheY-like_superfamily"/>
</dbReference>
<feature type="transmembrane region" description="Helical" evidence="19">
    <location>
        <begin position="188"/>
        <end position="208"/>
    </location>
</feature>
<evidence type="ECO:0000256" key="3">
    <source>
        <dbReference type="ARBA" id="ARBA00012438"/>
    </source>
</evidence>
<dbReference type="InterPro" id="IPR035965">
    <property type="entry name" value="PAS-like_dom_sf"/>
</dbReference>
<dbReference type="PROSITE" id="PS50109">
    <property type="entry name" value="HIS_KIN"/>
    <property type="match status" value="1"/>
</dbReference>
<evidence type="ECO:0000256" key="17">
    <source>
        <dbReference type="PROSITE-ProRule" id="PRU00169"/>
    </source>
</evidence>
<dbReference type="OrthoDB" id="9801651at2"/>
<evidence type="ECO:0000256" key="1">
    <source>
        <dbReference type="ARBA" id="ARBA00000085"/>
    </source>
</evidence>
<comment type="subcellular location">
    <subcellularLocation>
        <location evidence="2">Cell inner membrane</location>
        <topology evidence="2">Multi-pass membrane protein</topology>
    </subcellularLocation>
</comment>
<dbReference type="Pfam" id="PF02518">
    <property type="entry name" value="HATPase_c"/>
    <property type="match status" value="1"/>
</dbReference>
<feature type="domain" description="Histidine kinase" evidence="20">
    <location>
        <begin position="498"/>
        <end position="719"/>
    </location>
</feature>
<dbReference type="CDD" id="cd00130">
    <property type="entry name" value="PAS"/>
    <property type="match status" value="1"/>
</dbReference>
<feature type="transmembrane region" description="Helical" evidence="19">
    <location>
        <begin position="220"/>
        <end position="243"/>
    </location>
</feature>
<comment type="catalytic activity">
    <reaction evidence="1">
        <text>ATP + protein L-histidine = ADP + protein N-phospho-L-histidine.</text>
        <dbReference type="EC" id="2.7.13.3"/>
    </reaction>
</comment>
<proteinExistence type="predicted"/>
<dbReference type="CDD" id="cd17546">
    <property type="entry name" value="REC_hyHK_CKI1_RcsC-like"/>
    <property type="match status" value="1"/>
</dbReference>
<evidence type="ECO:0000256" key="7">
    <source>
        <dbReference type="ARBA" id="ARBA00022679"/>
    </source>
</evidence>
<dbReference type="SUPFAM" id="SSF52172">
    <property type="entry name" value="CheY-like"/>
    <property type="match status" value="1"/>
</dbReference>
<protein>
    <recommendedName>
        <fullName evidence="16">Sensory/regulatory protein RpfC</fullName>
        <ecNumber evidence="3">2.7.13.3</ecNumber>
    </recommendedName>
</protein>
<dbReference type="PROSITE" id="PS50110">
    <property type="entry name" value="RESPONSE_REGULATORY"/>
    <property type="match status" value="1"/>
</dbReference>
<dbReference type="InterPro" id="IPR000014">
    <property type="entry name" value="PAS"/>
</dbReference>
<dbReference type="SUPFAM" id="SSF55785">
    <property type="entry name" value="PYP-like sensor domain (PAS domain)"/>
    <property type="match status" value="1"/>
</dbReference>
<feature type="transmembrane region" description="Helical" evidence="19">
    <location>
        <begin position="82"/>
        <end position="103"/>
    </location>
</feature>
<evidence type="ECO:0000256" key="11">
    <source>
        <dbReference type="ARBA" id="ARBA00022840"/>
    </source>
</evidence>
<dbReference type="Pfam" id="PF01627">
    <property type="entry name" value="Hpt"/>
    <property type="match status" value="1"/>
</dbReference>
<dbReference type="FunFam" id="3.30.565.10:FF:000010">
    <property type="entry name" value="Sensor histidine kinase RcsC"/>
    <property type="match status" value="1"/>
</dbReference>
<dbReference type="InterPro" id="IPR036890">
    <property type="entry name" value="HATPase_C_sf"/>
</dbReference>
<evidence type="ECO:0000313" key="24">
    <source>
        <dbReference type="Proteomes" id="UP000298213"/>
    </source>
</evidence>
<feature type="transmembrane region" description="Helical" evidence="19">
    <location>
        <begin position="145"/>
        <end position="168"/>
    </location>
</feature>
<evidence type="ECO:0000256" key="15">
    <source>
        <dbReference type="ARBA" id="ARBA00064003"/>
    </source>
</evidence>
<dbReference type="InterPro" id="IPR036097">
    <property type="entry name" value="HisK_dim/P_sf"/>
</dbReference>
<dbReference type="GO" id="GO:0009927">
    <property type="term" value="F:histidine phosphotransfer kinase activity"/>
    <property type="evidence" value="ECO:0007669"/>
    <property type="project" value="TreeGrafter"/>
</dbReference>
<feature type="transmembrane region" description="Helical" evidence="19">
    <location>
        <begin position="322"/>
        <end position="344"/>
    </location>
</feature>
<evidence type="ECO:0000256" key="9">
    <source>
        <dbReference type="ARBA" id="ARBA00022741"/>
    </source>
</evidence>
<keyword evidence="24" id="KW-1185">Reference proteome</keyword>
<dbReference type="InterPro" id="IPR036641">
    <property type="entry name" value="HPT_dom_sf"/>
</dbReference>
<evidence type="ECO:0000256" key="6">
    <source>
        <dbReference type="ARBA" id="ARBA00022553"/>
    </source>
</evidence>
<dbReference type="SMART" id="SM00448">
    <property type="entry name" value="REC"/>
    <property type="match status" value="1"/>
</dbReference>
<evidence type="ECO:0000256" key="4">
    <source>
        <dbReference type="ARBA" id="ARBA00022475"/>
    </source>
</evidence>
<keyword evidence="4" id="KW-1003">Cell membrane</keyword>
<comment type="caution">
    <text evidence="23">The sequence shown here is derived from an EMBL/GenBank/DDBJ whole genome shotgun (WGS) entry which is preliminary data.</text>
</comment>
<keyword evidence="6 17" id="KW-0597">Phosphoprotein</keyword>
<gene>
    <name evidence="23" type="ORF">E2493_06955</name>
</gene>
<evidence type="ECO:0000256" key="13">
    <source>
        <dbReference type="ARBA" id="ARBA00023012"/>
    </source>
</evidence>
<dbReference type="InterPro" id="IPR005467">
    <property type="entry name" value="His_kinase_dom"/>
</dbReference>
<dbReference type="Gene3D" id="1.10.287.130">
    <property type="match status" value="1"/>
</dbReference>